<keyword evidence="15" id="KW-0245">EGF-like domain</keyword>
<dbReference type="PROSITE" id="PS50026">
    <property type="entry name" value="EGF_3"/>
    <property type="match status" value="1"/>
</dbReference>
<dbReference type="FunFam" id="1.10.510.10:FF:000468">
    <property type="entry name" value="PTI1-like tyrosine-protein kinase 3"/>
    <property type="match status" value="1"/>
</dbReference>
<evidence type="ECO:0000313" key="17">
    <source>
        <dbReference type="EMBL" id="AAP51879.1"/>
    </source>
</evidence>
<organism evidence="17">
    <name type="scientific">Oryza sativa subsp. japonica</name>
    <name type="common">Rice</name>
    <dbReference type="NCBI Taxonomy" id="39947"/>
    <lineage>
        <taxon>Eukaryota</taxon>
        <taxon>Viridiplantae</taxon>
        <taxon>Streptophyta</taxon>
        <taxon>Embryophyta</taxon>
        <taxon>Tracheophyta</taxon>
        <taxon>Spermatophyta</taxon>
        <taxon>Magnoliopsida</taxon>
        <taxon>Liliopsida</taxon>
        <taxon>Poales</taxon>
        <taxon>Poaceae</taxon>
        <taxon>BOP clade</taxon>
        <taxon>Oryzoideae</taxon>
        <taxon>Oryzeae</taxon>
        <taxon>Oryzinae</taxon>
        <taxon>Oryza</taxon>
        <taxon>Oryza sativa</taxon>
    </lineage>
</organism>
<evidence type="ECO:0000256" key="9">
    <source>
        <dbReference type="ARBA" id="ARBA00022777"/>
    </source>
</evidence>
<keyword evidence="4" id="KW-0723">Serine/threonine-protein kinase</keyword>
<dbReference type="AlphaFoldDB" id="A0A5S6RA42"/>
<proteinExistence type="predicted"/>
<dbReference type="PROSITE" id="PS00107">
    <property type="entry name" value="PROTEIN_KINASE_ATP"/>
    <property type="match status" value="1"/>
</dbReference>
<dbReference type="InterPro" id="IPR000152">
    <property type="entry name" value="EGF-type_Asp/Asn_hydroxyl_site"/>
</dbReference>
<dbReference type="InterPro" id="IPR000719">
    <property type="entry name" value="Prot_kinase_dom"/>
</dbReference>
<evidence type="ECO:0000256" key="6">
    <source>
        <dbReference type="ARBA" id="ARBA00022692"/>
    </source>
</evidence>
<dbReference type="PROSITE" id="PS00108">
    <property type="entry name" value="PROTEIN_KINASE_ST"/>
    <property type="match status" value="1"/>
</dbReference>
<evidence type="ECO:0000256" key="5">
    <source>
        <dbReference type="ARBA" id="ARBA00022679"/>
    </source>
</evidence>
<reference evidence="17" key="2">
    <citation type="submission" date="2003-05" db="EMBL/GenBank/DDBJ databases">
        <authorList>
            <person name="Buell C.R."/>
            <person name="Wing R.A."/>
            <person name="McCombie W.R."/>
            <person name="Messing J."/>
            <person name="Yuan Q."/>
            <person name="Ouyang S."/>
        </authorList>
    </citation>
    <scope>NUCLEOTIDE SEQUENCE</scope>
</reference>
<dbReference type="Gene3D" id="3.30.200.20">
    <property type="entry name" value="Phosphorylase Kinase, domain 1"/>
    <property type="match status" value="1"/>
</dbReference>
<name>A0A5S6RA42_ORYSJ</name>
<evidence type="ECO:0000256" key="1">
    <source>
        <dbReference type="ARBA" id="ARBA00004162"/>
    </source>
</evidence>
<dbReference type="InterPro" id="IPR018097">
    <property type="entry name" value="EGF_Ca-bd_CS"/>
</dbReference>
<keyword evidence="9 17" id="KW-0418">Kinase</keyword>
<sequence>MAAMILIAVAVVVQQALILAARAIGDGQPITLAGCPDRCGDVSIPYPFGMAPGCFLDGFEVTCNRTFDPPRAFLAWGSPDSPFQGNADGYYLSDNDSVTLKDYWSLPVELVDVTLSRGEARAYGAVTTDCAATNGTYHEFRRQLTVLSGSPFVFSASRNVLTGVGWDMEAQLTTSLASTGYRLNCASRLMFPETAENGSCSGMGCCEANVTAGLRIASVTFAHKKNVFWSSNPCSYGMIVQKNWYNFTKEDLYGNQTLSRKHPRGVPFVLDFAIANVSCPAQGQPPLDNYACRSSNSFCVNATSSPGYICKCSDHYDGNPYIADGCQDIDECQLRIQFPELRDVYPCSSDGICKNRPGGYDCPCKPGMKGDGKAGTCTEKFPLVAKVIVGVVAGLLVLATLVFVFLLRKEKQKMREFFIRNGGPILENAKSIKIFRKEELKRITKTYSHVLGNGAFGMVYKGFLDEQHPVAVKKSMKVDKTQKDQFANEVIIQSQVIHKNIVRLIGCCLEVDVPILVYEFVSNGSLQDILHGENKVPLTLDKRLAIAAESAEGLAYMHSKTSTSIQHGDVKPANILLDDQFNPKISDFGISRLIARDVTEHTNDVIGDNNYMDPVYRETGLLTNKSDVYSFGLVLFEIITGKKAVYGGESSFVRNYLDTYLTEIRANKMLFGKEAEEKDIEHLHNLVVISKECLDNNVDQRPEMTDIAERLQGIIRSRKFLN</sequence>
<accession>Q7XH75</accession>
<dbReference type="SMART" id="SM00220">
    <property type="entry name" value="S_TKc"/>
    <property type="match status" value="1"/>
</dbReference>
<comment type="subcellular location">
    <subcellularLocation>
        <location evidence="1">Cell membrane</location>
        <topology evidence="1">Single-pass membrane protein</topology>
    </subcellularLocation>
    <subcellularLocation>
        <location evidence="2">Membrane</location>
        <topology evidence="2">Single-pass type I membrane protein</topology>
    </subcellularLocation>
</comment>
<reference evidence="17" key="3">
    <citation type="submission" date="2006-07" db="EMBL/GenBank/DDBJ databases">
        <authorList>
            <person name="Buell R."/>
        </authorList>
    </citation>
    <scope>NUCLEOTIDE SEQUENCE</scope>
</reference>
<dbReference type="GO" id="GO:0007166">
    <property type="term" value="P:cell surface receptor signaling pathway"/>
    <property type="evidence" value="ECO:0007669"/>
    <property type="project" value="InterPro"/>
</dbReference>
<comment type="caution">
    <text evidence="15">Lacks conserved residue(s) required for the propagation of feature annotation.</text>
</comment>
<evidence type="ECO:0000256" key="13">
    <source>
        <dbReference type="ARBA" id="ARBA00023157"/>
    </source>
</evidence>
<evidence type="ECO:0000256" key="12">
    <source>
        <dbReference type="ARBA" id="ARBA00023136"/>
    </source>
</evidence>
<dbReference type="KEGG" id="osa:4347988"/>
<accession>Q8W5M1</accession>
<evidence type="ECO:0000256" key="16">
    <source>
        <dbReference type="PROSITE-ProRule" id="PRU10141"/>
    </source>
</evidence>
<dbReference type="SMART" id="SM00179">
    <property type="entry name" value="EGF_CA"/>
    <property type="match status" value="1"/>
</dbReference>
<dbReference type="SMART" id="SM00181">
    <property type="entry name" value="EGF"/>
    <property type="match status" value="2"/>
</dbReference>
<keyword evidence="11" id="KW-1133">Transmembrane helix</keyword>
<dbReference type="Gene3D" id="1.10.510.10">
    <property type="entry name" value="Transferase(Phosphotransferase) domain 1"/>
    <property type="match status" value="1"/>
</dbReference>
<dbReference type="PANTHER" id="PTHR27005">
    <property type="entry name" value="WALL-ASSOCIATED RECEPTOR KINASE-LIKE 21"/>
    <property type="match status" value="1"/>
</dbReference>
<evidence type="ECO:0000256" key="10">
    <source>
        <dbReference type="ARBA" id="ARBA00022840"/>
    </source>
</evidence>
<evidence type="ECO:0000256" key="4">
    <source>
        <dbReference type="ARBA" id="ARBA00022527"/>
    </source>
</evidence>
<evidence type="ECO:0000256" key="8">
    <source>
        <dbReference type="ARBA" id="ARBA00022741"/>
    </source>
</evidence>
<dbReference type="GO" id="GO:0005509">
    <property type="term" value="F:calcium ion binding"/>
    <property type="evidence" value="ECO:0007669"/>
    <property type="project" value="InterPro"/>
</dbReference>
<dbReference type="PROSITE" id="PS01187">
    <property type="entry name" value="EGF_CA"/>
    <property type="match status" value="1"/>
</dbReference>
<dbReference type="InterPro" id="IPR045274">
    <property type="entry name" value="WAK-like"/>
</dbReference>
<dbReference type="GO" id="GO:0030247">
    <property type="term" value="F:polysaccharide binding"/>
    <property type="evidence" value="ECO:0007669"/>
    <property type="project" value="InterPro"/>
</dbReference>
<keyword evidence="7" id="KW-0732">Signal</keyword>
<dbReference type="SUPFAM" id="SSF56112">
    <property type="entry name" value="Protein kinase-like (PK-like)"/>
    <property type="match status" value="1"/>
</dbReference>
<dbReference type="FunFam" id="3.30.200.20:FF:000581">
    <property type="entry name" value="Wall-associated receptor kinase 3"/>
    <property type="match status" value="1"/>
</dbReference>
<dbReference type="Pfam" id="PF13947">
    <property type="entry name" value="GUB_WAK_bind"/>
    <property type="match status" value="1"/>
</dbReference>
<dbReference type="GO" id="GO:0005524">
    <property type="term" value="F:ATP binding"/>
    <property type="evidence" value="ECO:0007669"/>
    <property type="project" value="UniProtKB-UniRule"/>
</dbReference>
<dbReference type="GO" id="GO:0005886">
    <property type="term" value="C:plasma membrane"/>
    <property type="evidence" value="ECO:0007669"/>
    <property type="project" value="UniProtKB-SubCell"/>
</dbReference>
<dbReference type="Gene3D" id="2.10.25.10">
    <property type="entry name" value="Laminin"/>
    <property type="match status" value="1"/>
</dbReference>
<dbReference type="CDD" id="cd00054">
    <property type="entry name" value="EGF_CA"/>
    <property type="match status" value="1"/>
</dbReference>
<evidence type="ECO:0000256" key="15">
    <source>
        <dbReference type="PROSITE-ProRule" id="PRU00076"/>
    </source>
</evidence>
<keyword evidence="14" id="KW-0325">Glycoprotein</keyword>
<keyword evidence="12" id="KW-0472">Membrane</keyword>
<dbReference type="CDD" id="cd12087">
    <property type="entry name" value="TM_EGFR-like"/>
    <property type="match status" value="1"/>
</dbReference>
<keyword evidence="10 16" id="KW-0067">ATP-binding</keyword>
<dbReference type="InterPro" id="IPR025287">
    <property type="entry name" value="WAK_GUB"/>
</dbReference>
<evidence type="ECO:0000256" key="7">
    <source>
        <dbReference type="ARBA" id="ARBA00022729"/>
    </source>
</evidence>
<dbReference type="OrthoDB" id="674570at2759"/>
<gene>
    <name evidence="17" type="ordered locus">LOC_Os10g02720</name>
</gene>
<dbReference type="PANTHER" id="PTHR27005:SF249">
    <property type="entry name" value="OS10G0116600 PROTEIN"/>
    <property type="match status" value="1"/>
</dbReference>
<keyword evidence="8 16" id="KW-0547">Nucleotide-binding</keyword>
<dbReference type="InterPro" id="IPR001881">
    <property type="entry name" value="EGF-like_Ca-bd_dom"/>
</dbReference>
<dbReference type="InterPro" id="IPR008271">
    <property type="entry name" value="Ser/Thr_kinase_AS"/>
</dbReference>
<keyword evidence="3" id="KW-1003">Cell membrane</keyword>
<accession>A0A5S6RA42</accession>
<evidence type="ECO:0000256" key="3">
    <source>
        <dbReference type="ARBA" id="ARBA00022475"/>
    </source>
</evidence>
<evidence type="ECO:0000256" key="11">
    <source>
        <dbReference type="ARBA" id="ARBA00022989"/>
    </source>
</evidence>
<keyword evidence="5" id="KW-0808">Transferase</keyword>
<dbReference type="PROSITE" id="PS50011">
    <property type="entry name" value="PROTEIN_KINASE_DOM"/>
    <property type="match status" value="1"/>
</dbReference>
<reference evidence="17" key="1">
    <citation type="journal article" date="2003" name="Science">
        <title>In-depth view of structure, activity, and evolution of rice chromosome 10.</title>
        <authorList>
            <consortium name="Rice Chromosome 10 Sequencing Consortium"/>
        </authorList>
    </citation>
    <scope>NUCLEOTIDE SEQUENCE [LARGE SCALE GENOMIC DNA]</scope>
</reference>
<keyword evidence="13" id="KW-1015">Disulfide bond</keyword>
<dbReference type="EMBL" id="DP000086">
    <property type="protein sequence ID" value="AAP51879.1"/>
    <property type="molecule type" value="Genomic_DNA"/>
</dbReference>
<dbReference type="GO" id="GO:0004674">
    <property type="term" value="F:protein serine/threonine kinase activity"/>
    <property type="evidence" value="ECO:0007669"/>
    <property type="project" value="UniProtKB-KW"/>
</dbReference>
<dbReference type="HOGENOM" id="CLU_000288_43_10_1"/>
<evidence type="ECO:0000256" key="14">
    <source>
        <dbReference type="ARBA" id="ARBA00023180"/>
    </source>
</evidence>
<dbReference type="InterPro" id="IPR000742">
    <property type="entry name" value="EGF"/>
</dbReference>
<dbReference type="InterPro" id="IPR011009">
    <property type="entry name" value="Kinase-like_dom_sf"/>
</dbReference>
<protein>
    <submittedName>
        <fullName evidence="17">Protein kinase domain containing protein</fullName>
    </submittedName>
</protein>
<dbReference type="PROSITE" id="PS00010">
    <property type="entry name" value="ASX_HYDROXYL"/>
    <property type="match status" value="1"/>
</dbReference>
<dbReference type="InterPro" id="IPR017441">
    <property type="entry name" value="Protein_kinase_ATP_BS"/>
</dbReference>
<dbReference type="Pfam" id="PF07714">
    <property type="entry name" value="PK_Tyr_Ser-Thr"/>
    <property type="match status" value="1"/>
</dbReference>
<keyword evidence="6" id="KW-0812">Transmembrane</keyword>
<feature type="binding site" evidence="16">
    <location>
        <position position="474"/>
    </location>
    <ligand>
        <name>ATP</name>
        <dbReference type="ChEBI" id="CHEBI:30616"/>
    </ligand>
</feature>
<evidence type="ECO:0000256" key="2">
    <source>
        <dbReference type="ARBA" id="ARBA00004479"/>
    </source>
</evidence>
<dbReference type="InterPro" id="IPR001245">
    <property type="entry name" value="Ser-Thr/Tyr_kinase_cat_dom"/>
</dbReference>